<evidence type="ECO:0000256" key="5">
    <source>
        <dbReference type="SAM" id="MobiDB-lite"/>
    </source>
</evidence>
<dbReference type="Pfam" id="PF02365">
    <property type="entry name" value="NAM"/>
    <property type="match status" value="1"/>
</dbReference>
<evidence type="ECO:0000313" key="8">
    <source>
        <dbReference type="Proteomes" id="UP001418222"/>
    </source>
</evidence>
<dbReference type="InterPro" id="IPR036093">
    <property type="entry name" value="NAC_dom_sf"/>
</dbReference>
<dbReference type="AlphaFoldDB" id="A0AAP0GFB6"/>
<dbReference type="PROSITE" id="PS51005">
    <property type="entry name" value="NAC"/>
    <property type="match status" value="1"/>
</dbReference>
<organism evidence="7 8">
    <name type="scientific">Platanthera zijinensis</name>
    <dbReference type="NCBI Taxonomy" id="2320716"/>
    <lineage>
        <taxon>Eukaryota</taxon>
        <taxon>Viridiplantae</taxon>
        <taxon>Streptophyta</taxon>
        <taxon>Embryophyta</taxon>
        <taxon>Tracheophyta</taxon>
        <taxon>Spermatophyta</taxon>
        <taxon>Magnoliopsida</taxon>
        <taxon>Liliopsida</taxon>
        <taxon>Asparagales</taxon>
        <taxon>Orchidaceae</taxon>
        <taxon>Orchidoideae</taxon>
        <taxon>Orchideae</taxon>
        <taxon>Orchidinae</taxon>
        <taxon>Platanthera</taxon>
    </lineage>
</organism>
<accession>A0AAP0GFB6</accession>
<feature type="region of interest" description="Disordered" evidence="5">
    <location>
        <begin position="286"/>
        <end position="307"/>
    </location>
</feature>
<dbReference type="GO" id="GO:0005634">
    <property type="term" value="C:nucleus"/>
    <property type="evidence" value="ECO:0007669"/>
    <property type="project" value="UniProtKB-ARBA"/>
</dbReference>
<evidence type="ECO:0000256" key="3">
    <source>
        <dbReference type="ARBA" id="ARBA00023163"/>
    </source>
</evidence>
<evidence type="ECO:0000256" key="1">
    <source>
        <dbReference type="ARBA" id="ARBA00023015"/>
    </source>
</evidence>
<dbReference type="PANTHER" id="PTHR31744:SF92">
    <property type="entry name" value="NAC DOMAIN-CONTAINING PROTEIN 87"/>
    <property type="match status" value="1"/>
</dbReference>
<dbReference type="Gene3D" id="2.170.150.80">
    <property type="entry name" value="NAC domain"/>
    <property type="match status" value="1"/>
</dbReference>
<dbReference type="GO" id="GO:0003677">
    <property type="term" value="F:DNA binding"/>
    <property type="evidence" value="ECO:0007669"/>
    <property type="project" value="UniProtKB-KW"/>
</dbReference>
<keyword evidence="2" id="KW-0238">DNA-binding</keyword>
<dbReference type="SUPFAM" id="SSF101941">
    <property type="entry name" value="NAC domain"/>
    <property type="match status" value="1"/>
</dbReference>
<evidence type="ECO:0000313" key="7">
    <source>
        <dbReference type="EMBL" id="KAK8957135.1"/>
    </source>
</evidence>
<evidence type="ECO:0000256" key="4">
    <source>
        <dbReference type="ARBA" id="ARBA00023242"/>
    </source>
</evidence>
<keyword evidence="4" id="KW-0539">Nucleus</keyword>
<name>A0AAP0GFB6_9ASPA</name>
<reference evidence="7 8" key="1">
    <citation type="journal article" date="2022" name="Nat. Plants">
        <title>Genomes of leafy and leafless Platanthera orchids illuminate the evolution of mycoheterotrophy.</title>
        <authorList>
            <person name="Li M.H."/>
            <person name="Liu K.W."/>
            <person name="Li Z."/>
            <person name="Lu H.C."/>
            <person name="Ye Q.L."/>
            <person name="Zhang D."/>
            <person name="Wang J.Y."/>
            <person name="Li Y.F."/>
            <person name="Zhong Z.M."/>
            <person name="Liu X."/>
            <person name="Yu X."/>
            <person name="Liu D.K."/>
            <person name="Tu X.D."/>
            <person name="Liu B."/>
            <person name="Hao Y."/>
            <person name="Liao X.Y."/>
            <person name="Jiang Y.T."/>
            <person name="Sun W.H."/>
            <person name="Chen J."/>
            <person name="Chen Y.Q."/>
            <person name="Ai Y."/>
            <person name="Zhai J.W."/>
            <person name="Wu S.S."/>
            <person name="Zhou Z."/>
            <person name="Hsiao Y.Y."/>
            <person name="Wu W.L."/>
            <person name="Chen Y.Y."/>
            <person name="Lin Y.F."/>
            <person name="Hsu J.L."/>
            <person name="Li C.Y."/>
            <person name="Wang Z.W."/>
            <person name="Zhao X."/>
            <person name="Zhong W.Y."/>
            <person name="Ma X.K."/>
            <person name="Ma L."/>
            <person name="Huang J."/>
            <person name="Chen G.Z."/>
            <person name="Huang M.Z."/>
            <person name="Huang L."/>
            <person name="Peng D.H."/>
            <person name="Luo Y.B."/>
            <person name="Zou S.Q."/>
            <person name="Chen S.P."/>
            <person name="Lan S."/>
            <person name="Tsai W.C."/>
            <person name="Van de Peer Y."/>
            <person name="Liu Z.J."/>
        </authorList>
    </citation>
    <scope>NUCLEOTIDE SEQUENCE [LARGE SCALE GENOMIC DNA]</scope>
    <source>
        <strain evidence="7">Lor287</strain>
    </source>
</reference>
<dbReference type="GO" id="GO:0006355">
    <property type="term" value="P:regulation of DNA-templated transcription"/>
    <property type="evidence" value="ECO:0007669"/>
    <property type="project" value="InterPro"/>
</dbReference>
<sequence length="340" mass="38072">MSMNNKDDECLDLPPGFRFYPTDEEIITHYLFPKALNPGAFTATAIADVDLNKCEPWDLPSKAKMGEKDWYFFCQRDRKYPTGMRTNRATDSGYWKATGKDKEIYSSGRRLLIIGMKKTLVFYKGRAPKGEKTNWVMHEFRLQNHLPTSSHLPNSSKDEWVVSKIFFKNTGLKKSPPHGDDTESLARMNSLANDLIMNAPTLPPLMDPLYFDSGGADVDNFDVKAIMGTSVPMNNYYFPTTNDASNHRNPDSDDQLTAPYNSPNSDKPPPTAAAGYTAAVMNGRYGKGDKSSSHSMVRHDTGGDHNTETSTMILRKEMGSCASYGRDGGGAMDFTNMWRY</sequence>
<feature type="region of interest" description="Disordered" evidence="5">
    <location>
        <begin position="240"/>
        <end position="274"/>
    </location>
</feature>
<dbReference type="PANTHER" id="PTHR31744">
    <property type="entry name" value="PROTEIN CUP-SHAPED COTYLEDON 2-RELATED"/>
    <property type="match status" value="1"/>
</dbReference>
<evidence type="ECO:0000259" key="6">
    <source>
        <dbReference type="PROSITE" id="PS51005"/>
    </source>
</evidence>
<protein>
    <submittedName>
        <fullName evidence="7">NAC domain-containing protein 100</fullName>
    </submittedName>
</protein>
<gene>
    <name evidence="7" type="primary">NAC100</name>
    <name evidence="7" type="ORF">KSP39_PZI001335</name>
</gene>
<proteinExistence type="predicted"/>
<dbReference type="FunFam" id="2.170.150.80:FF:000006">
    <property type="entry name" value="NAC domain-containing protein 100-like"/>
    <property type="match status" value="1"/>
</dbReference>
<evidence type="ECO:0000256" key="2">
    <source>
        <dbReference type="ARBA" id="ARBA00023125"/>
    </source>
</evidence>
<feature type="domain" description="NAC" evidence="6">
    <location>
        <begin position="13"/>
        <end position="168"/>
    </location>
</feature>
<dbReference type="InterPro" id="IPR003441">
    <property type="entry name" value="NAC-dom"/>
</dbReference>
<keyword evidence="8" id="KW-1185">Reference proteome</keyword>
<keyword evidence="3" id="KW-0804">Transcription</keyword>
<comment type="caution">
    <text evidence="7">The sequence shown here is derived from an EMBL/GenBank/DDBJ whole genome shotgun (WGS) entry which is preliminary data.</text>
</comment>
<dbReference type="Proteomes" id="UP001418222">
    <property type="component" value="Unassembled WGS sequence"/>
</dbReference>
<keyword evidence="1" id="KW-0805">Transcription regulation</keyword>
<dbReference type="EMBL" id="JBBWWQ010000001">
    <property type="protein sequence ID" value="KAK8957135.1"/>
    <property type="molecule type" value="Genomic_DNA"/>
</dbReference>